<accession>A0AB36RB61</accession>
<protein>
    <submittedName>
        <fullName evidence="2">Uncharacterized protein</fullName>
    </submittedName>
</protein>
<dbReference type="Proteomes" id="UP000216215">
    <property type="component" value="Unassembled WGS sequence"/>
</dbReference>
<feature type="transmembrane region" description="Helical" evidence="1">
    <location>
        <begin position="51"/>
        <end position="74"/>
    </location>
</feature>
<proteinExistence type="predicted"/>
<organism evidence="2 3">
    <name type="scientific">Mesorhizobium mediterraneum</name>
    <dbReference type="NCBI Taxonomy" id="43617"/>
    <lineage>
        <taxon>Bacteria</taxon>
        <taxon>Pseudomonadati</taxon>
        <taxon>Pseudomonadota</taxon>
        <taxon>Alphaproteobacteria</taxon>
        <taxon>Hyphomicrobiales</taxon>
        <taxon>Phyllobacteriaceae</taxon>
        <taxon>Mesorhizobium</taxon>
    </lineage>
</organism>
<feature type="transmembrane region" description="Helical" evidence="1">
    <location>
        <begin position="94"/>
        <end position="118"/>
    </location>
</feature>
<reference evidence="3" key="1">
    <citation type="submission" date="2017-08" db="EMBL/GenBank/DDBJ databases">
        <title>Mesorhizobium wenxinae sp. nov., a novel rhizobial species isolated from root nodules of chickpea (Cicer arietinum L.).</title>
        <authorList>
            <person name="Zhang J."/>
        </authorList>
    </citation>
    <scope>NUCLEOTIDE SEQUENCE [LARGE SCALE GENOMIC DNA]</scope>
    <source>
        <strain evidence="3">USDA 3392</strain>
    </source>
</reference>
<dbReference type="RefSeq" id="WP_095485418.1">
    <property type="nucleotide sequence ID" value="NZ_CP088151.1"/>
</dbReference>
<name>A0AB36RB61_9HYPH</name>
<keyword evidence="3" id="KW-1185">Reference proteome</keyword>
<keyword evidence="1" id="KW-0472">Membrane</keyword>
<sequence length="134" mass="14478">MADYREISQEYAKSAIGAAMLINAGASVAVLSQVAELYKLDLLSSVVWSVMAWTVGVVLAALAWPTAFLSSRFVDKSERDQGMERAYLEVSNRWMAVGLILVFASILCFARGAAYMVAQSSFISEHPPIPAASP</sequence>
<feature type="transmembrane region" description="Helical" evidence="1">
    <location>
        <begin position="12"/>
        <end position="31"/>
    </location>
</feature>
<dbReference type="EMBL" id="NPKI01000017">
    <property type="protein sequence ID" value="PAQ01472.1"/>
    <property type="molecule type" value="Genomic_DNA"/>
</dbReference>
<keyword evidence="1" id="KW-0812">Transmembrane</keyword>
<evidence type="ECO:0000313" key="2">
    <source>
        <dbReference type="EMBL" id="PAQ01472.1"/>
    </source>
</evidence>
<comment type="caution">
    <text evidence="2">The sequence shown here is derived from an EMBL/GenBank/DDBJ whole genome shotgun (WGS) entry which is preliminary data.</text>
</comment>
<evidence type="ECO:0000313" key="3">
    <source>
        <dbReference type="Proteomes" id="UP000216215"/>
    </source>
</evidence>
<keyword evidence="1" id="KW-1133">Transmembrane helix</keyword>
<gene>
    <name evidence="2" type="ORF">CIT25_15600</name>
</gene>
<evidence type="ECO:0000256" key="1">
    <source>
        <dbReference type="SAM" id="Phobius"/>
    </source>
</evidence>
<dbReference type="AlphaFoldDB" id="A0AB36RB61"/>